<keyword evidence="2" id="KW-1185">Reference proteome</keyword>
<name>A0ABD1Q9H4_9LAMI</name>
<gene>
    <name evidence="1" type="ORF">Adt_39507</name>
</gene>
<organism evidence="1 2">
    <name type="scientific">Abeliophyllum distichum</name>
    <dbReference type="NCBI Taxonomy" id="126358"/>
    <lineage>
        <taxon>Eukaryota</taxon>
        <taxon>Viridiplantae</taxon>
        <taxon>Streptophyta</taxon>
        <taxon>Embryophyta</taxon>
        <taxon>Tracheophyta</taxon>
        <taxon>Spermatophyta</taxon>
        <taxon>Magnoliopsida</taxon>
        <taxon>eudicotyledons</taxon>
        <taxon>Gunneridae</taxon>
        <taxon>Pentapetalae</taxon>
        <taxon>asterids</taxon>
        <taxon>lamiids</taxon>
        <taxon>Lamiales</taxon>
        <taxon>Oleaceae</taxon>
        <taxon>Forsythieae</taxon>
        <taxon>Abeliophyllum</taxon>
    </lineage>
</organism>
<proteinExistence type="predicted"/>
<evidence type="ECO:0000313" key="1">
    <source>
        <dbReference type="EMBL" id="KAL2471371.1"/>
    </source>
</evidence>
<accession>A0ABD1Q9H4</accession>
<reference evidence="2" key="1">
    <citation type="submission" date="2024-07" db="EMBL/GenBank/DDBJ databases">
        <title>Two chromosome-level genome assemblies of Korean endemic species Abeliophyllum distichum and Forsythia ovata (Oleaceae).</title>
        <authorList>
            <person name="Jang H."/>
        </authorList>
    </citation>
    <scope>NUCLEOTIDE SEQUENCE [LARGE SCALE GENOMIC DNA]</scope>
</reference>
<protein>
    <submittedName>
        <fullName evidence="1">Uncharacterized protein</fullName>
    </submittedName>
</protein>
<sequence length="125" mass="14596">MSSYRNNCIFREDSGSKVDFEEVQENTNKIDQLDDPIVELASDENIDWKKENHQFPRIRQLCVSEQGHSFSSEIRSPITSNVLPIEKDEPTTYVELKSSVDSKRWQKTIEFEMSSMYENKGLDLD</sequence>
<evidence type="ECO:0000313" key="2">
    <source>
        <dbReference type="Proteomes" id="UP001604336"/>
    </source>
</evidence>
<dbReference type="AlphaFoldDB" id="A0ABD1Q9H4"/>
<dbReference type="Proteomes" id="UP001604336">
    <property type="component" value="Unassembled WGS sequence"/>
</dbReference>
<dbReference type="EMBL" id="JBFOLK010000012">
    <property type="protein sequence ID" value="KAL2471371.1"/>
    <property type="molecule type" value="Genomic_DNA"/>
</dbReference>
<comment type="caution">
    <text evidence="1">The sequence shown here is derived from an EMBL/GenBank/DDBJ whole genome shotgun (WGS) entry which is preliminary data.</text>
</comment>